<evidence type="ECO:0000313" key="1">
    <source>
        <dbReference type="EMBL" id="EEP82904.1"/>
    </source>
</evidence>
<accession>C4K018</accession>
<sequence length="130" mass="14047">MQSLRSWIDLDDSDIPGNGHASIEPQNIPNTGGCLASGTSVKRDARAVSGGAHRLRLDRKTLRWCLGAPAASSDSRFEHLAKGGCGDPIGEDEMRLAAQSERKARQCLKTVPQRRLEAAITTASPRTLFH</sequence>
<name>C4K018_UNCRE</name>
<dbReference type="InParanoid" id="C4K018"/>
<dbReference type="GeneID" id="8442296"/>
<proteinExistence type="predicted"/>
<dbReference type="Proteomes" id="UP000002058">
    <property type="component" value="Unassembled WGS sequence"/>
</dbReference>
<dbReference type="HOGENOM" id="CLU_1939673_0_0_1"/>
<dbReference type="KEGG" id="ure:UREG_07769"/>
<reference evidence="2" key="1">
    <citation type="journal article" date="2009" name="Genome Res.">
        <title>Comparative genomic analyses of the human fungal pathogens Coccidioides and their relatives.</title>
        <authorList>
            <person name="Sharpton T.J."/>
            <person name="Stajich J.E."/>
            <person name="Rounsley S.D."/>
            <person name="Gardner M.J."/>
            <person name="Wortman J.R."/>
            <person name="Jordar V.S."/>
            <person name="Maiti R."/>
            <person name="Kodira C.D."/>
            <person name="Neafsey D.E."/>
            <person name="Zeng Q."/>
            <person name="Hung C.-Y."/>
            <person name="McMahan C."/>
            <person name="Muszewska A."/>
            <person name="Grynberg M."/>
            <person name="Mandel M.A."/>
            <person name="Kellner E.M."/>
            <person name="Barker B.M."/>
            <person name="Galgiani J.N."/>
            <person name="Orbach M.J."/>
            <person name="Kirkland T.N."/>
            <person name="Cole G.T."/>
            <person name="Henn M.R."/>
            <person name="Birren B.W."/>
            <person name="Taylor J.W."/>
        </authorList>
    </citation>
    <scope>NUCLEOTIDE SEQUENCE [LARGE SCALE GENOMIC DNA]</scope>
    <source>
        <strain evidence="2">UAMH 1704</strain>
    </source>
</reference>
<protein>
    <submittedName>
        <fullName evidence="1">Uncharacterized protein</fullName>
    </submittedName>
</protein>
<dbReference type="VEuPathDB" id="FungiDB:UREG_07769"/>
<dbReference type="RefSeq" id="XP_002582996.1">
    <property type="nucleotide sequence ID" value="XM_002582950.1"/>
</dbReference>
<evidence type="ECO:0000313" key="2">
    <source>
        <dbReference type="Proteomes" id="UP000002058"/>
    </source>
</evidence>
<gene>
    <name evidence="1" type="ORF">UREG_07769</name>
</gene>
<organism evidence="1 2">
    <name type="scientific">Uncinocarpus reesii (strain UAMH 1704)</name>
    <dbReference type="NCBI Taxonomy" id="336963"/>
    <lineage>
        <taxon>Eukaryota</taxon>
        <taxon>Fungi</taxon>
        <taxon>Dikarya</taxon>
        <taxon>Ascomycota</taxon>
        <taxon>Pezizomycotina</taxon>
        <taxon>Eurotiomycetes</taxon>
        <taxon>Eurotiomycetidae</taxon>
        <taxon>Onygenales</taxon>
        <taxon>Onygenaceae</taxon>
        <taxon>Uncinocarpus</taxon>
    </lineage>
</organism>
<dbReference type="EMBL" id="CH476619">
    <property type="protein sequence ID" value="EEP82904.1"/>
    <property type="molecule type" value="Genomic_DNA"/>
</dbReference>
<keyword evidence="2" id="KW-1185">Reference proteome</keyword>
<dbReference type="AlphaFoldDB" id="C4K018"/>